<dbReference type="STRING" id="680127.SAMN05421593_2104"/>
<feature type="transmembrane region" description="Helical" evidence="1">
    <location>
        <begin position="132"/>
        <end position="155"/>
    </location>
</feature>
<keyword evidence="1" id="KW-0812">Transmembrane</keyword>
<gene>
    <name evidence="2" type="ORF">SAMN05421593_2104</name>
</gene>
<evidence type="ECO:0000313" key="3">
    <source>
        <dbReference type="Proteomes" id="UP000198561"/>
    </source>
</evidence>
<feature type="transmembrane region" description="Helical" evidence="1">
    <location>
        <begin position="68"/>
        <end position="89"/>
    </location>
</feature>
<dbReference type="Proteomes" id="UP000198561">
    <property type="component" value="Unassembled WGS sequence"/>
</dbReference>
<accession>A0A1H6HC72</accession>
<evidence type="ECO:0000313" key="2">
    <source>
        <dbReference type="EMBL" id="SEH33056.1"/>
    </source>
</evidence>
<dbReference type="RefSeq" id="WP_089692201.1">
    <property type="nucleotide sequence ID" value="NZ_FNWQ01000002.1"/>
</dbReference>
<keyword evidence="1" id="KW-0472">Membrane</keyword>
<proteinExistence type="predicted"/>
<feature type="transmembrane region" description="Helical" evidence="1">
    <location>
        <begin position="16"/>
        <end position="40"/>
    </location>
</feature>
<dbReference type="EMBL" id="FNWQ01000002">
    <property type="protein sequence ID" value="SEH33056.1"/>
    <property type="molecule type" value="Genomic_DNA"/>
</dbReference>
<evidence type="ECO:0008006" key="4">
    <source>
        <dbReference type="Google" id="ProtNLM"/>
    </source>
</evidence>
<organism evidence="2 3">
    <name type="scientific">Chryseobacterium culicis</name>
    <dbReference type="NCBI Taxonomy" id="680127"/>
    <lineage>
        <taxon>Bacteria</taxon>
        <taxon>Pseudomonadati</taxon>
        <taxon>Bacteroidota</taxon>
        <taxon>Flavobacteriia</taxon>
        <taxon>Flavobacteriales</taxon>
        <taxon>Weeksellaceae</taxon>
        <taxon>Chryseobacterium group</taxon>
        <taxon>Chryseobacterium</taxon>
    </lineage>
</organism>
<dbReference type="OrthoDB" id="7564746at2"/>
<keyword evidence="1" id="KW-1133">Transmembrane helix</keyword>
<dbReference type="AlphaFoldDB" id="A0A1H6HC72"/>
<sequence length="163" mass="18053">MITHQKESTTKKNFQTILISTLLVAVLDILAASVVFNLWFKMTPIQVFQFIASSVYGQEAFDGSISKILAGVVIHLITSFIIAAVYFYGYPKIRLLSKSPIASGCIYGFGFWVIMNLLIIPNTHIAPSPFNIGLALTSIAWHMILVGLPAAIITAKHYKKYDE</sequence>
<reference evidence="2 3" key="1">
    <citation type="submission" date="2016-10" db="EMBL/GenBank/DDBJ databases">
        <authorList>
            <person name="de Groot N.N."/>
        </authorList>
    </citation>
    <scope>NUCLEOTIDE SEQUENCE [LARGE SCALE GENOMIC DNA]</scope>
    <source>
        <strain evidence="2 3">DSM 23031</strain>
    </source>
</reference>
<name>A0A1H6HC72_CHRCI</name>
<feature type="transmembrane region" description="Helical" evidence="1">
    <location>
        <begin position="101"/>
        <end position="120"/>
    </location>
</feature>
<evidence type="ECO:0000256" key="1">
    <source>
        <dbReference type="SAM" id="Phobius"/>
    </source>
</evidence>
<protein>
    <recommendedName>
        <fullName evidence="4">DUF1440 domain-containing protein</fullName>
    </recommendedName>
</protein>